<dbReference type="CDD" id="cd01960">
    <property type="entry name" value="nsLTP1"/>
    <property type="match status" value="1"/>
</dbReference>
<feature type="chain" id="PRO_5040291484" description="Bifunctional inhibitor/plant lipid transfer protein/seed storage helical domain-containing protein" evidence="1">
    <location>
        <begin position="22"/>
        <end position="137"/>
    </location>
</feature>
<evidence type="ECO:0000256" key="1">
    <source>
        <dbReference type="SAM" id="SignalP"/>
    </source>
</evidence>
<name>A0A9Q0C727_9POAL</name>
<organism evidence="3 4">
    <name type="scientific">Rhynchospora breviuscula</name>
    <dbReference type="NCBI Taxonomy" id="2022672"/>
    <lineage>
        <taxon>Eukaryota</taxon>
        <taxon>Viridiplantae</taxon>
        <taxon>Streptophyta</taxon>
        <taxon>Embryophyta</taxon>
        <taxon>Tracheophyta</taxon>
        <taxon>Spermatophyta</taxon>
        <taxon>Magnoliopsida</taxon>
        <taxon>Liliopsida</taxon>
        <taxon>Poales</taxon>
        <taxon>Cyperaceae</taxon>
        <taxon>Cyperoideae</taxon>
        <taxon>Rhynchosporeae</taxon>
        <taxon>Rhynchospora</taxon>
    </lineage>
</organism>
<dbReference type="OrthoDB" id="1890443at2759"/>
<sequence>MTALIVAAVVVLACKPSRKMGAFCHPPPDSTTCCSAVICGDVMSAVAPCLAYARSGQGSPSAGCCSCVKSKNSKAVTGTNRQIVCNCLKNLANTMTFNAGAVAGLPGGVSTQYSLCHHHLHQLLQGALRRLQILRRN</sequence>
<accession>A0A9Q0C727</accession>
<dbReference type="PANTHER" id="PTHR33076">
    <property type="entry name" value="NON-SPECIFIC LIPID-TRANSFER PROTEIN 2-RELATED"/>
    <property type="match status" value="1"/>
</dbReference>
<keyword evidence="4" id="KW-1185">Reference proteome</keyword>
<protein>
    <recommendedName>
        <fullName evidence="2">Bifunctional inhibitor/plant lipid transfer protein/seed storage helical domain-containing protein</fullName>
    </recommendedName>
</protein>
<evidence type="ECO:0000259" key="2">
    <source>
        <dbReference type="Pfam" id="PF00234"/>
    </source>
</evidence>
<dbReference type="AlphaFoldDB" id="A0A9Q0C727"/>
<gene>
    <name evidence="3" type="ORF">LUZ63_019892</name>
</gene>
<keyword evidence="1" id="KW-0732">Signal</keyword>
<dbReference type="InterPro" id="IPR036312">
    <property type="entry name" value="Bifun_inhib/LTP/seed_sf"/>
</dbReference>
<dbReference type="EMBL" id="JAMQYH010000005">
    <property type="protein sequence ID" value="KAJ1688502.1"/>
    <property type="molecule type" value="Genomic_DNA"/>
</dbReference>
<dbReference type="PRINTS" id="PR00382">
    <property type="entry name" value="LIPIDTRNSFER"/>
</dbReference>
<feature type="domain" description="Bifunctional inhibitor/plant lipid transfer protein/seed storage helical" evidence="2">
    <location>
        <begin position="39"/>
        <end position="113"/>
    </location>
</feature>
<evidence type="ECO:0000313" key="4">
    <source>
        <dbReference type="Proteomes" id="UP001151287"/>
    </source>
</evidence>
<dbReference type="SUPFAM" id="SSF47699">
    <property type="entry name" value="Bifunctional inhibitor/lipid-transfer protein/seed storage 2S albumin"/>
    <property type="match status" value="1"/>
</dbReference>
<dbReference type="Proteomes" id="UP001151287">
    <property type="component" value="Unassembled WGS sequence"/>
</dbReference>
<comment type="caution">
    <text evidence="3">The sequence shown here is derived from an EMBL/GenBank/DDBJ whole genome shotgun (WGS) entry which is preliminary data.</text>
</comment>
<feature type="signal peptide" evidence="1">
    <location>
        <begin position="1"/>
        <end position="21"/>
    </location>
</feature>
<evidence type="ECO:0000313" key="3">
    <source>
        <dbReference type="EMBL" id="KAJ1688502.1"/>
    </source>
</evidence>
<dbReference type="GO" id="GO:0006869">
    <property type="term" value="P:lipid transport"/>
    <property type="evidence" value="ECO:0007669"/>
    <property type="project" value="InterPro"/>
</dbReference>
<proteinExistence type="predicted"/>
<dbReference type="InterPro" id="IPR016140">
    <property type="entry name" value="Bifunc_inhib/LTP/seed_store"/>
</dbReference>
<dbReference type="Pfam" id="PF00234">
    <property type="entry name" value="Tryp_alpha_amyl"/>
    <property type="match status" value="1"/>
</dbReference>
<dbReference type="InterPro" id="IPR000528">
    <property type="entry name" value="Plant_nsLTP"/>
</dbReference>
<reference evidence="3" key="1">
    <citation type="journal article" date="2022" name="Cell">
        <title>Repeat-based holocentromeres influence genome architecture and karyotype evolution.</title>
        <authorList>
            <person name="Hofstatter P.G."/>
            <person name="Thangavel G."/>
            <person name="Lux T."/>
            <person name="Neumann P."/>
            <person name="Vondrak T."/>
            <person name="Novak P."/>
            <person name="Zhang M."/>
            <person name="Costa L."/>
            <person name="Castellani M."/>
            <person name="Scott A."/>
            <person name="Toegelov H."/>
            <person name="Fuchs J."/>
            <person name="Mata-Sucre Y."/>
            <person name="Dias Y."/>
            <person name="Vanzela A.L.L."/>
            <person name="Huettel B."/>
            <person name="Almeida C.C.S."/>
            <person name="Simkova H."/>
            <person name="Souza G."/>
            <person name="Pedrosa-Harand A."/>
            <person name="Macas J."/>
            <person name="Mayer K.F.X."/>
            <person name="Houben A."/>
            <person name="Marques A."/>
        </authorList>
    </citation>
    <scope>NUCLEOTIDE SEQUENCE</scope>
    <source>
        <strain evidence="3">RhyBre1mFocal</strain>
    </source>
</reference>
<dbReference type="Gene3D" id="1.10.110.10">
    <property type="entry name" value="Plant lipid-transfer and hydrophobic proteins"/>
    <property type="match status" value="1"/>
</dbReference>
<dbReference type="GO" id="GO:0008289">
    <property type="term" value="F:lipid binding"/>
    <property type="evidence" value="ECO:0007669"/>
    <property type="project" value="InterPro"/>
</dbReference>